<reference evidence="10 11" key="1">
    <citation type="journal article" date="2005" name="DNA Res.">
        <title>Complete genome sequence of the facultative anaerobic magnetotactic bacterium Magnetospirillum sp. strain AMB-1.</title>
        <authorList>
            <person name="Matsunaga T."/>
            <person name="Okamura Y."/>
            <person name="Fukuda Y."/>
            <person name="Wahyudi A.T."/>
            <person name="Murase Y."/>
            <person name="Takeyama H."/>
        </authorList>
    </citation>
    <scope>NUCLEOTIDE SEQUENCE [LARGE SCALE GENOMIC DNA]</scope>
    <source>
        <strain evidence="11">ATCC 700264 / AMB-1</strain>
    </source>
</reference>
<dbReference type="GO" id="GO:0005886">
    <property type="term" value="C:plasma membrane"/>
    <property type="evidence" value="ECO:0007669"/>
    <property type="project" value="TreeGrafter"/>
</dbReference>
<dbReference type="InterPro" id="IPR050256">
    <property type="entry name" value="Glycosyltransferase_2"/>
</dbReference>
<evidence type="ECO:0000256" key="2">
    <source>
        <dbReference type="ARBA" id="ARBA00022676"/>
    </source>
</evidence>
<dbReference type="InterPro" id="IPR029044">
    <property type="entry name" value="Nucleotide-diphossugar_trans"/>
</dbReference>
<dbReference type="STRING" id="342108.amb0096"/>
<dbReference type="Gene3D" id="3.90.550.10">
    <property type="entry name" value="Spore Coat Polysaccharide Biosynthesis Protein SpsA, Chain A"/>
    <property type="match status" value="1"/>
</dbReference>
<dbReference type="AlphaFoldDB" id="Q2WB75"/>
<keyword evidence="3" id="KW-0808">Transferase</keyword>
<organism evidence="10 11">
    <name type="scientific">Paramagnetospirillum magneticum (strain ATCC 700264 / AMB-1)</name>
    <name type="common">Magnetospirillum magneticum</name>
    <dbReference type="NCBI Taxonomy" id="342108"/>
    <lineage>
        <taxon>Bacteria</taxon>
        <taxon>Pseudomonadati</taxon>
        <taxon>Pseudomonadota</taxon>
        <taxon>Alphaproteobacteria</taxon>
        <taxon>Rhodospirillales</taxon>
        <taxon>Magnetospirillaceae</taxon>
        <taxon>Paramagnetospirillum</taxon>
    </lineage>
</organism>
<dbReference type="PANTHER" id="PTHR48090">
    <property type="entry name" value="UNDECAPRENYL-PHOSPHATE 4-DEOXY-4-FORMAMIDO-L-ARABINOSE TRANSFERASE-RELATED"/>
    <property type="match status" value="1"/>
</dbReference>
<proteinExistence type="predicted"/>
<evidence type="ECO:0000256" key="4">
    <source>
        <dbReference type="ARBA" id="ARBA00022692"/>
    </source>
</evidence>
<keyword evidence="1" id="KW-1003">Cell membrane</keyword>
<dbReference type="KEGG" id="mag:amb0096"/>
<evidence type="ECO:0000256" key="8">
    <source>
        <dbReference type="SAM" id="Phobius"/>
    </source>
</evidence>
<evidence type="ECO:0000313" key="10">
    <source>
        <dbReference type="EMBL" id="BAE48900.1"/>
    </source>
</evidence>
<evidence type="ECO:0000256" key="3">
    <source>
        <dbReference type="ARBA" id="ARBA00022679"/>
    </source>
</evidence>
<evidence type="ECO:0000259" key="9">
    <source>
        <dbReference type="Pfam" id="PF00535"/>
    </source>
</evidence>
<sequence length="301" mass="33347">MVIVDDGSTDMTGLDEIESGNYPSIGAIDILTLASNQGNQRAVACGVAYVAEYAQSDYMVVMDGDHEDKPDYIPELLRACADSRDTRIVFAGRSKRSESRLFKIMYWGYRQVYRLATGLPISAGNFSVVPRHLTKRLAHIAELWSHFPASIQRARLPYDSIPTERGQRLLGQSKMNMFRLLIHAFSGLTVYADILAARVMLAAIVSTGFLGTATLWLIIEKLFTSIPIIGWSSLMIMAVAGMALQIISTAGMILLIILALRQQPPMIPAIDYHRFVLEVRRINGGTDLFDAPPIRIMPSGR</sequence>
<dbReference type="Pfam" id="PF00535">
    <property type="entry name" value="Glycos_transf_2"/>
    <property type="match status" value="1"/>
</dbReference>
<feature type="domain" description="Glycosyltransferase 2-like" evidence="9">
    <location>
        <begin position="1"/>
        <end position="131"/>
    </location>
</feature>
<keyword evidence="2" id="KW-0328">Glycosyltransferase</keyword>
<keyword evidence="4 8" id="KW-0812">Transmembrane</keyword>
<evidence type="ECO:0000256" key="1">
    <source>
        <dbReference type="ARBA" id="ARBA00022475"/>
    </source>
</evidence>
<accession>Q2WB75</accession>
<keyword evidence="7 8" id="KW-0472">Membrane</keyword>
<feature type="transmembrane region" description="Helical" evidence="8">
    <location>
        <begin position="177"/>
        <end position="194"/>
    </location>
</feature>
<dbReference type="GO" id="GO:0099621">
    <property type="term" value="F:undecaprenyl-phosphate 4-deoxy-4-formamido-L-arabinose transferase activity"/>
    <property type="evidence" value="ECO:0007669"/>
    <property type="project" value="TreeGrafter"/>
</dbReference>
<evidence type="ECO:0000256" key="6">
    <source>
        <dbReference type="ARBA" id="ARBA00022989"/>
    </source>
</evidence>
<dbReference type="SUPFAM" id="SSF53448">
    <property type="entry name" value="Nucleotide-diphospho-sugar transferases"/>
    <property type="match status" value="1"/>
</dbReference>
<evidence type="ECO:0000313" key="11">
    <source>
        <dbReference type="Proteomes" id="UP000007058"/>
    </source>
</evidence>
<evidence type="ECO:0000256" key="5">
    <source>
        <dbReference type="ARBA" id="ARBA00022985"/>
    </source>
</evidence>
<dbReference type="InterPro" id="IPR001173">
    <property type="entry name" value="Glyco_trans_2-like"/>
</dbReference>
<dbReference type="PANTHER" id="PTHR48090:SF3">
    <property type="entry name" value="UNDECAPRENYL-PHOSPHATE 4-DEOXY-4-FORMAMIDO-L-ARABINOSE TRANSFERASE"/>
    <property type="match status" value="1"/>
</dbReference>
<feature type="transmembrane region" description="Helical" evidence="8">
    <location>
        <begin position="231"/>
        <end position="260"/>
    </location>
</feature>
<name>Q2WB75_PARM1</name>
<dbReference type="HOGENOM" id="CLU_078483_0_0_5"/>
<dbReference type="GO" id="GO:0009103">
    <property type="term" value="P:lipopolysaccharide biosynthetic process"/>
    <property type="evidence" value="ECO:0007669"/>
    <property type="project" value="UniProtKB-KW"/>
</dbReference>
<keyword evidence="11" id="KW-1185">Reference proteome</keyword>
<evidence type="ECO:0000256" key="7">
    <source>
        <dbReference type="ARBA" id="ARBA00023136"/>
    </source>
</evidence>
<dbReference type="Proteomes" id="UP000007058">
    <property type="component" value="Chromosome"/>
</dbReference>
<dbReference type="CAZy" id="GT2">
    <property type="family name" value="Glycosyltransferase Family 2"/>
</dbReference>
<gene>
    <name evidence="10" type="ordered locus">amb0096</name>
</gene>
<dbReference type="EMBL" id="AP007255">
    <property type="protein sequence ID" value="BAE48900.1"/>
    <property type="molecule type" value="Genomic_DNA"/>
</dbReference>
<protein>
    <submittedName>
        <fullName evidence="10">Glycosyltransferase</fullName>
    </submittedName>
</protein>
<keyword evidence="6 8" id="KW-1133">Transmembrane helix</keyword>
<keyword evidence="5" id="KW-0448">Lipopolysaccharide biosynthesis</keyword>